<comment type="subcellular location">
    <subcellularLocation>
        <location evidence="1">Cell membrane</location>
        <topology evidence="1">Multi-pass membrane protein</topology>
    </subcellularLocation>
</comment>
<keyword evidence="6 7" id="KW-0472">Membrane</keyword>
<dbReference type="Proteomes" id="UP000463857">
    <property type="component" value="Chromosome"/>
</dbReference>
<dbReference type="AlphaFoldDB" id="A0A7L4YJE7"/>
<evidence type="ECO:0000313" key="8">
    <source>
        <dbReference type="EMBL" id="QHB99420.1"/>
    </source>
</evidence>
<evidence type="ECO:0000256" key="7">
    <source>
        <dbReference type="SAM" id="Phobius"/>
    </source>
</evidence>
<evidence type="ECO:0000256" key="4">
    <source>
        <dbReference type="ARBA" id="ARBA00022692"/>
    </source>
</evidence>
<dbReference type="PANTHER" id="PTHR33884:SF3">
    <property type="entry name" value="UPF0410 PROTEIN YMGE"/>
    <property type="match status" value="1"/>
</dbReference>
<reference evidence="8 9" key="1">
    <citation type="journal article" date="2018" name="Int. J. Syst. Evol. Microbiol.">
        <title>Epidermidibacterium keratini gen. nov., sp. nov., a member of the family Sporichthyaceae, isolated from keratin epidermis.</title>
        <authorList>
            <person name="Lee D.G."/>
            <person name="Trujillo M.E."/>
            <person name="Kang S."/>
            <person name="Nam J.J."/>
            <person name="Kim Y.J."/>
        </authorList>
    </citation>
    <scope>NUCLEOTIDE SEQUENCE [LARGE SCALE GENOMIC DNA]</scope>
    <source>
        <strain evidence="8 9">EPI-7</strain>
    </source>
</reference>
<keyword evidence="5 7" id="KW-1133">Transmembrane helix</keyword>
<dbReference type="InterPro" id="IPR007341">
    <property type="entry name" value="Transgly_assoc"/>
</dbReference>
<evidence type="ECO:0000256" key="2">
    <source>
        <dbReference type="ARBA" id="ARBA00011006"/>
    </source>
</evidence>
<gene>
    <name evidence="8" type="ORF">EK0264_03400</name>
</gene>
<evidence type="ECO:0000256" key="6">
    <source>
        <dbReference type="ARBA" id="ARBA00023136"/>
    </source>
</evidence>
<evidence type="ECO:0000256" key="1">
    <source>
        <dbReference type="ARBA" id="ARBA00004651"/>
    </source>
</evidence>
<organism evidence="8 9">
    <name type="scientific">Epidermidibacterium keratini</name>
    <dbReference type="NCBI Taxonomy" id="1891644"/>
    <lineage>
        <taxon>Bacteria</taxon>
        <taxon>Bacillati</taxon>
        <taxon>Actinomycetota</taxon>
        <taxon>Actinomycetes</taxon>
        <taxon>Sporichthyales</taxon>
        <taxon>Sporichthyaceae</taxon>
        <taxon>Epidermidibacterium</taxon>
    </lineage>
</organism>
<dbReference type="KEGG" id="eke:EK0264_03400"/>
<name>A0A7L4YJE7_9ACTN</name>
<feature type="transmembrane region" description="Helical" evidence="7">
    <location>
        <begin position="38"/>
        <end position="56"/>
    </location>
</feature>
<dbReference type="RefSeq" id="WP_159542908.1">
    <property type="nucleotide sequence ID" value="NZ_CP047156.1"/>
</dbReference>
<sequence length="98" mass="9969">MMSTLWAILVLLVIGAIAGFIARAVVPGKDSMSIGATIVLGVVGSLIGGFLGYLLFNSGGKGFGDGYLQTSGIIGSIIGAIIALLIYRAVSGRKGVRR</sequence>
<dbReference type="Pfam" id="PF04226">
    <property type="entry name" value="Transgly_assoc"/>
    <property type="match status" value="1"/>
</dbReference>
<keyword evidence="3" id="KW-1003">Cell membrane</keyword>
<feature type="transmembrane region" description="Helical" evidence="7">
    <location>
        <begin position="6"/>
        <end position="26"/>
    </location>
</feature>
<proteinExistence type="inferred from homology"/>
<keyword evidence="4 7" id="KW-0812">Transmembrane</keyword>
<dbReference type="EMBL" id="CP047156">
    <property type="protein sequence ID" value="QHB99420.1"/>
    <property type="molecule type" value="Genomic_DNA"/>
</dbReference>
<comment type="similarity">
    <text evidence="2">Belongs to the UPF0410 family.</text>
</comment>
<keyword evidence="9" id="KW-1185">Reference proteome</keyword>
<feature type="transmembrane region" description="Helical" evidence="7">
    <location>
        <begin position="68"/>
        <end position="90"/>
    </location>
</feature>
<accession>A0A7L4YJE7</accession>
<dbReference type="GO" id="GO:0005886">
    <property type="term" value="C:plasma membrane"/>
    <property type="evidence" value="ECO:0007669"/>
    <property type="project" value="UniProtKB-SubCell"/>
</dbReference>
<dbReference type="PANTHER" id="PTHR33884">
    <property type="entry name" value="UPF0410 PROTEIN YMGE"/>
    <property type="match status" value="1"/>
</dbReference>
<evidence type="ECO:0000256" key="5">
    <source>
        <dbReference type="ARBA" id="ARBA00022989"/>
    </source>
</evidence>
<evidence type="ECO:0000256" key="3">
    <source>
        <dbReference type="ARBA" id="ARBA00022475"/>
    </source>
</evidence>
<dbReference type="InParanoid" id="A0A7L4YJE7"/>
<dbReference type="OrthoDB" id="5197368at2"/>
<protein>
    <submittedName>
        <fullName evidence="8">GlsB/YeaQ/YmgE family stress response membrane protein</fullName>
    </submittedName>
</protein>
<evidence type="ECO:0000313" key="9">
    <source>
        <dbReference type="Proteomes" id="UP000463857"/>
    </source>
</evidence>